<evidence type="ECO:0000256" key="1">
    <source>
        <dbReference type="ARBA" id="ARBA00001966"/>
    </source>
</evidence>
<keyword evidence="4" id="KW-0004">4Fe-4S</keyword>
<sequence>MQGRIFSIQRMSTEDGPGIRTTVFLKGCSLSCTWCHNPESISALPQVQWIGSRCIGCRSCVEVCPHNALELTPKGMQIDRGLCEGCGGCVDECPSTAMEMLGEDRTLEDLAAELEKDRAYFESSGGGVTISGGEPALQADFAVSLLRICQEKGLHTALDTCGMVKPAALESILPFATMVLFDVKFADSSLHKQFTGAPNEQILKNLGLIAEYMQGHENPQELWIRTPLIPGATAAKENIVNIGRFLANNLRQAFSRWELCAFNNLCKDKYTRLGKEWDFAEIPLMTQEQVSALESAAKESGVNPEIVFATGATRSGE</sequence>
<evidence type="ECO:0000313" key="12">
    <source>
        <dbReference type="EMBL" id="SHL30272.1"/>
    </source>
</evidence>
<dbReference type="PANTHER" id="PTHR30352">
    <property type="entry name" value="PYRUVATE FORMATE-LYASE-ACTIVATING ENZYME"/>
    <property type="match status" value="1"/>
</dbReference>
<evidence type="ECO:0000256" key="8">
    <source>
        <dbReference type="ARBA" id="ARBA00023004"/>
    </source>
</evidence>
<dbReference type="GO" id="GO:0046872">
    <property type="term" value="F:metal ion binding"/>
    <property type="evidence" value="ECO:0007669"/>
    <property type="project" value="UniProtKB-KW"/>
</dbReference>
<dbReference type="AlphaFoldDB" id="A0A1M6ZIH2"/>
<evidence type="ECO:0000259" key="10">
    <source>
        <dbReference type="PROSITE" id="PS51379"/>
    </source>
</evidence>
<comment type="cofactor">
    <cofactor evidence="1">
        <name>[4Fe-4S] cluster</name>
        <dbReference type="ChEBI" id="CHEBI:49883"/>
    </cofactor>
</comment>
<dbReference type="Pfam" id="PF00037">
    <property type="entry name" value="Fer4"/>
    <property type="match status" value="2"/>
</dbReference>
<dbReference type="PROSITE" id="PS51918">
    <property type="entry name" value="RADICAL_SAM"/>
    <property type="match status" value="1"/>
</dbReference>
<evidence type="ECO:0000256" key="4">
    <source>
        <dbReference type="ARBA" id="ARBA00022485"/>
    </source>
</evidence>
<dbReference type="NCBIfam" id="TIGR02494">
    <property type="entry name" value="PFLE_PFLC"/>
    <property type="match status" value="1"/>
</dbReference>
<dbReference type="InterPro" id="IPR013785">
    <property type="entry name" value="Aldolase_TIM"/>
</dbReference>
<keyword evidence="6" id="KW-0479">Metal-binding</keyword>
<reference evidence="13" key="1">
    <citation type="submission" date="2016-11" db="EMBL/GenBank/DDBJ databases">
        <authorList>
            <person name="Varghese N."/>
            <person name="Submissions S."/>
        </authorList>
    </citation>
    <scope>NUCLEOTIDE SEQUENCE [LARGE SCALE GENOMIC DNA]</scope>
    <source>
        <strain evidence="13">DSM 16219</strain>
    </source>
</reference>
<evidence type="ECO:0000256" key="9">
    <source>
        <dbReference type="ARBA" id="ARBA00023014"/>
    </source>
</evidence>
<feature type="domain" description="4Fe-4S ferredoxin-type" evidence="10">
    <location>
        <begin position="76"/>
        <end position="103"/>
    </location>
</feature>
<dbReference type="PROSITE" id="PS51379">
    <property type="entry name" value="4FE4S_FER_2"/>
    <property type="match status" value="2"/>
</dbReference>
<dbReference type="PIRSF" id="PIRSF000371">
    <property type="entry name" value="PFL_act_enz"/>
    <property type="match status" value="1"/>
</dbReference>
<dbReference type="InterPro" id="IPR017900">
    <property type="entry name" value="4Fe4S_Fe_S_CS"/>
</dbReference>
<dbReference type="GO" id="GO:0016491">
    <property type="term" value="F:oxidoreductase activity"/>
    <property type="evidence" value="ECO:0007669"/>
    <property type="project" value="UniProtKB-KW"/>
</dbReference>
<name>A0A1M6ZIH2_9BACT</name>
<keyword evidence="8" id="KW-0408">Iron</keyword>
<evidence type="ECO:0000256" key="2">
    <source>
        <dbReference type="ARBA" id="ARBA00009777"/>
    </source>
</evidence>
<organism evidence="12 13">
    <name type="scientific">Desulfatibacillum alkenivorans DSM 16219</name>
    <dbReference type="NCBI Taxonomy" id="1121393"/>
    <lineage>
        <taxon>Bacteria</taxon>
        <taxon>Pseudomonadati</taxon>
        <taxon>Thermodesulfobacteriota</taxon>
        <taxon>Desulfobacteria</taxon>
        <taxon>Desulfobacterales</taxon>
        <taxon>Desulfatibacillaceae</taxon>
        <taxon>Desulfatibacillum</taxon>
    </lineage>
</organism>
<feature type="domain" description="Radical SAM core" evidence="11">
    <location>
        <begin position="14"/>
        <end position="299"/>
    </location>
</feature>
<dbReference type="InterPro" id="IPR034457">
    <property type="entry name" value="Organic_radical-activating"/>
</dbReference>
<evidence type="ECO:0000256" key="3">
    <source>
        <dbReference type="ARBA" id="ARBA00011245"/>
    </source>
</evidence>
<comment type="subunit">
    <text evidence="3">Monomer.</text>
</comment>
<dbReference type="PANTHER" id="PTHR30352:SF4">
    <property type="entry name" value="PYRUVATE FORMATE-LYASE 2-ACTIVATING ENZYME"/>
    <property type="match status" value="1"/>
</dbReference>
<keyword evidence="13" id="KW-1185">Reference proteome</keyword>
<dbReference type="InterPro" id="IPR017896">
    <property type="entry name" value="4Fe4S_Fe-S-bd"/>
</dbReference>
<proteinExistence type="inferred from homology"/>
<dbReference type="GO" id="GO:0051539">
    <property type="term" value="F:4 iron, 4 sulfur cluster binding"/>
    <property type="evidence" value="ECO:0007669"/>
    <property type="project" value="UniProtKB-KW"/>
</dbReference>
<dbReference type="SUPFAM" id="SSF102114">
    <property type="entry name" value="Radical SAM enzymes"/>
    <property type="match status" value="1"/>
</dbReference>
<keyword evidence="9" id="KW-0411">Iron-sulfur</keyword>
<dbReference type="InterPro" id="IPR007197">
    <property type="entry name" value="rSAM"/>
</dbReference>
<dbReference type="SFLD" id="SFLDG01066">
    <property type="entry name" value="organic_radical-activating_enz"/>
    <property type="match status" value="1"/>
</dbReference>
<protein>
    <submittedName>
        <fullName evidence="12">Pyruvate formate lyase activating enzyme</fullName>
    </submittedName>
</protein>
<evidence type="ECO:0000259" key="11">
    <source>
        <dbReference type="PROSITE" id="PS51918"/>
    </source>
</evidence>
<dbReference type="RefSeq" id="WP_073478957.1">
    <property type="nucleotide sequence ID" value="NZ_FQZU01000058.1"/>
</dbReference>
<comment type="similarity">
    <text evidence="2">Belongs to the organic radical-activating enzymes family.</text>
</comment>
<dbReference type="EMBL" id="FQZU01000058">
    <property type="protein sequence ID" value="SHL30272.1"/>
    <property type="molecule type" value="Genomic_DNA"/>
</dbReference>
<accession>A0A1M6ZIH2</accession>
<dbReference type="SFLD" id="SFLDG01118">
    <property type="entry name" value="activating_enzymes__group_2"/>
    <property type="match status" value="1"/>
</dbReference>
<feature type="domain" description="4Fe-4S ferredoxin-type" evidence="10">
    <location>
        <begin position="45"/>
        <end position="74"/>
    </location>
</feature>
<dbReference type="SFLD" id="SFLDS00029">
    <property type="entry name" value="Radical_SAM"/>
    <property type="match status" value="1"/>
</dbReference>
<dbReference type="Gene3D" id="3.20.20.70">
    <property type="entry name" value="Aldolase class I"/>
    <property type="match status" value="1"/>
</dbReference>
<dbReference type="PROSITE" id="PS00198">
    <property type="entry name" value="4FE4S_FER_1"/>
    <property type="match status" value="2"/>
</dbReference>
<dbReference type="STRING" id="1121393.SAMN02745216_04983"/>
<dbReference type="PROSITE" id="PS01087">
    <property type="entry name" value="RADICAL_ACTIVATING"/>
    <property type="match status" value="1"/>
</dbReference>
<dbReference type="SUPFAM" id="SSF54862">
    <property type="entry name" value="4Fe-4S ferredoxins"/>
    <property type="match status" value="1"/>
</dbReference>
<dbReference type="InterPro" id="IPR001989">
    <property type="entry name" value="Radical_activat_CS"/>
</dbReference>
<keyword evidence="12" id="KW-0670">Pyruvate</keyword>
<evidence type="ECO:0000256" key="5">
    <source>
        <dbReference type="ARBA" id="ARBA00022691"/>
    </source>
</evidence>
<dbReference type="InterPro" id="IPR040074">
    <property type="entry name" value="BssD/PflA/YjjW"/>
</dbReference>
<evidence type="ECO:0000256" key="7">
    <source>
        <dbReference type="ARBA" id="ARBA00023002"/>
    </source>
</evidence>
<dbReference type="Pfam" id="PF04055">
    <property type="entry name" value="Radical_SAM"/>
    <property type="match status" value="1"/>
</dbReference>
<dbReference type="Proteomes" id="UP000183994">
    <property type="component" value="Unassembled WGS sequence"/>
</dbReference>
<dbReference type="OrthoDB" id="9782387at2"/>
<keyword evidence="7" id="KW-0560">Oxidoreductase</keyword>
<dbReference type="Gene3D" id="3.30.70.20">
    <property type="match status" value="1"/>
</dbReference>
<dbReference type="InterPro" id="IPR058240">
    <property type="entry name" value="rSAM_sf"/>
</dbReference>
<gene>
    <name evidence="12" type="ORF">SAMN02745216_04983</name>
</gene>
<evidence type="ECO:0000256" key="6">
    <source>
        <dbReference type="ARBA" id="ARBA00022723"/>
    </source>
</evidence>
<keyword evidence="12" id="KW-0456">Lyase</keyword>
<keyword evidence="5" id="KW-0949">S-adenosyl-L-methionine</keyword>
<dbReference type="GO" id="GO:0016829">
    <property type="term" value="F:lyase activity"/>
    <property type="evidence" value="ECO:0007669"/>
    <property type="project" value="UniProtKB-KW"/>
</dbReference>
<dbReference type="InterPro" id="IPR012839">
    <property type="entry name" value="Organic_radical_activase"/>
</dbReference>
<evidence type="ECO:0000313" key="13">
    <source>
        <dbReference type="Proteomes" id="UP000183994"/>
    </source>
</evidence>